<dbReference type="Pfam" id="PF01425">
    <property type="entry name" value="Amidase"/>
    <property type="match status" value="1"/>
</dbReference>
<dbReference type="PANTHER" id="PTHR42678">
    <property type="entry name" value="AMIDASE"/>
    <property type="match status" value="1"/>
</dbReference>
<gene>
    <name evidence="2" type="ORF">DACRYDRAFT_107409</name>
</gene>
<dbReference type="Gene3D" id="3.90.1300.10">
    <property type="entry name" value="Amidase signature (AS) domain"/>
    <property type="match status" value="1"/>
</dbReference>
<reference evidence="2 3" key="1">
    <citation type="journal article" date="2012" name="Science">
        <title>The Paleozoic origin of enzymatic lignin decomposition reconstructed from 31 fungal genomes.</title>
        <authorList>
            <person name="Floudas D."/>
            <person name="Binder M."/>
            <person name="Riley R."/>
            <person name="Barry K."/>
            <person name="Blanchette R.A."/>
            <person name="Henrissat B."/>
            <person name="Martinez A.T."/>
            <person name="Otillar R."/>
            <person name="Spatafora J.W."/>
            <person name="Yadav J.S."/>
            <person name="Aerts A."/>
            <person name="Benoit I."/>
            <person name="Boyd A."/>
            <person name="Carlson A."/>
            <person name="Copeland A."/>
            <person name="Coutinho P.M."/>
            <person name="de Vries R.P."/>
            <person name="Ferreira P."/>
            <person name="Findley K."/>
            <person name="Foster B."/>
            <person name="Gaskell J."/>
            <person name="Glotzer D."/>
            <person name="Gorecki P."/>
            <person name="Heitman J."/>
            <person name="Hesse C."/>
            <person name="Hori C."/>
            <person name="Igarashi K."/>
            <person name="Jurgens J.A."/>
            <person name="Kallen N."/>
            <person name="Kersten P."/>
            <person name="Kohler A."/>
            <person name="Kuees U."/>
            <person name="Kumar T.K.A."/>
            <person name="Kuo A."/>
            <person name="LaButti K."/>
            <person name="Larrondo L.F."/>
            <person name="Lindquist E."/>
            <person name="Ling A."/>
            <person name="Lombard V."/>
            <person name="Lucas S."/>
            <person name="Lundell T."/>
            <person name="Martin R."/>
            <person name="McLaughlin D.J."/>
            <person name="Morgenstern I."/>
            <person name="Morin E."/>
            <person name="Murat C."/>
            <person name="Nagy L.G."/>
            <person name="Nolan M."/>
            <person name="Ohm R.A."/>
            <person name="Patyshakuliyeva A."/>
            <person name="Rokas A."/>
            <person name="Ruiz-Duenas F.J."/>
            <person name="Sabat G."/>
            <person name="Salamov A."/>
            <person name="Samejima M."/>
            <person name="Schmutz J."/>
            <person name="Slot J.C."/>
            <person name="St John F."/>
            <person name="Stenlid J."/>
            <person name="Sun H."/>
            <person name="Sun S."/>
            <person name="Syed K."/>
            <person name="Tsang A."/>
            <person name="Wiebenga A."/>
            <person name="Young D."/>
            <person name="Pisabarro A."/>
            <person name="Eastwood D.C."/>
            <person name="Martin F."/>
            <person name="Cullen D."/>
            <person name="Grigoriev I.V."/>
            <person name="Hibbett D.S."/>
        </authorList>
    </citation>
    <scope>NUCLEOTIDE SEQUENCE [LARGE SCALE GENOMIC DNA]</scope>
    <source>
        <strain evidence="2 3">DJM-731 SS1</strain>
    </source>
</reference>
<dbReference type="OrthoDB" id="566138at2759"/>
<dbReference type="SUPFAM" id="SSF75304">
    <property type="entry name" value="Amidase signature (AS) enzymes"/>
    <property type="match status" value="1"/>
</dbReference>
<evidence type="ECO:0000313" key="2">
    <source>
        <dbReference type="EMBL" id="EJU02492.1"/>
    </source>
</evidence>
<keyword evidence="3" id="KW-1185">Reference proteome</keyword>
<organism evidence="2 3">
    <name type="scientific">Dacryopinax primogenitus (strain DJM 731)</name>
    <name type="common">Brown rot fungus</name>
    <dbReference type="NCBI Taxonomy" id="1858805"/>
    <lineage>
        <taxon>Eukaryota</taxon>
        <taxon>Fungi</taxon>
        <taxon>Dikarya</taxon>
        <taxon>Basidiomycota</taxon>
        <taxon>Agaricomycotina</taxon>
        <taxon>Dacrymycetes</taxon>
        <taxon>Dacrymycetales</taxon>
        <taxon>Dacrymycetaceae</taxon>
        <taxon>Dacryopinax</taxon>
    </lineage>
</organism>
<accession>M5G9F3</accession>
<dbReference type="InterPro" id="IPR036928">
    <property type="entry name" value="AS_sf"/>
</dbReference>
<sequence>MAIEYPDLLNTSILELQKGLNAGHWTSVDLIKAYTARVEEVDPVIHAVIALNPDALALAASCDAQRASSPSAARSPLFGIPLLIKDNIATKKMDCTAGSLALVGAKTASDSTVVRKLKEAGAIIFGRANLSEWAYFRSWENSSGFSGVNGQTYCAFHPQGDPSGSSSGSGAAMAVGLAAATIGSETSGSIISPSTRNNCVGMKPTIGLVSRTGVVPISASQDSAGPMCATVDDCAIILDAIAGPDPKDSATSKAPTDRQPGAYLAAALDLGAIKRARIGVSHQFRQSLESFIKEDLDSADRPKFGEKVPPSPYISKTFDEAVEKIRALGVDLVEVELEWNDELSKQLEKDEFQVLISEFKVDVNAYLGELEEVPTGCKTLEDLIQFNIDHKEQEMPERNAKQDIFEKALLTKGLDEPVYVEARERCLRHSTKEGLDKLFADNKLDAVITFSDSDASPGKLVTWLAAMSGYPLCCVPLGFLPEDTEPTKVLPLRRAANFPFGLIMVGLPWTEAKLFSYAKAIEEVTQVRKAGKPFEAAIPRTNLKNVVEVRAA</sequence>
<dbReference type="AlphaFoldDB" id="M5G9F3"/>
<dbReference type="GeneID" id="63683522"/>
<dbReference type="Proteomes" id="UP000030653">
    <property type="component" value="Unassembled WGS sequence"/>
</dbReference>
<dbReference type="EMBL" id="JH795862">
    <property type="protein sequence ID" value="EJU02492.1"/>
    <property type="molecule type" value="Genomic_DNA"/>
</dbReference>
<feature type="domain" description="Amidase" evidence="1">
    <location>
        <begin position="29"/>
        <end position="514"/>
    </location>
</feature>
<protein>
    <submittedName>
        <fullName evidence="2">Amidase signature enzyme</fullName>
    </submittedName>
</protein>
<dbReference type="InterPro" id="IPR023631">
    <property type="entry name" value="Amidase_dom"/>
</dbReference>
<proteinExistence type="predicted"/>
<evidence type="ECO:0000313" key="3">
    <source>
        <dbReference type="Proteomes" id="UP000030653"/>
    </source>
</evidence>
<evidence type="ECO:0000259" key="1">
    <source>
        <dbReference type="Pfam" id="PF01425"/>
    </source>
</evidence>
<name>M5G9F3_DACPD</name>
<dbReference type="STRING" id="1858805.M5G9F3"/>
<dbReference type="RefSeq" id="XP_040629386.1">
    <property type="nucleotide sequence ID" value="XM_040768460.1"/>
</dbReference>
<dbReference type="PANTHER" id="PTHR42678:SF34">
    <property type="entry name" value="OS04G0183300 PROTEIN"/>
    <property type="match status" value="1"/>
</dbReference>
<dbReference type="HOGENOM" id="CLU_009600_14_1_1"/>